<dbReference type="GO" id="GO:0016779">
    <property type="term" value="F:nucleotidyltransferase activity"/>
    <property type="evidence" value="ECO:0007669"/>
    <property type="project" value="UniProtKB-KW"/>
</dbReference>
<dbReference type="PANTHER" id="PTHR10953">
    <property type="entry name" value="UBIQUITIN-ACTIVATING ENZYME E1"/>
    <property type="match status" value="1"/>
</dbReference>
<sequence>MILQTHFRITDTHLDDLKRHLFPGDGLEASAIALASCNKINDQIIFLVQDILLVPHSECIRKVDYLTWPGKYIEEAIEKGEGKNLSLFLIHSHPSSLNQFSIADDESDQKVIPCIFAAYNQLHGSVIVTPEGKLTGRFYDKNLSPQYIDKFLIVGQNIELVARQSSSNVMPFSADMTQSLKNFKVGVIGASGTGSIVIENLARLGVGHLVLIDDDVIEHKNLNRILNSTIQDAKNQKAKVKVLADAINQYRSDVVLTVLDSKIGTQQAILEAATCDVLFSCVDTVSARMYVDLVGEYFLLPVFDIGVTIPTGSKNGKPFITEVCARLDYIQPHRSSLKDRKVYTPDSLRAEYLKETSPESYEKQLKEGYFKGVHEEAPSVISLNMLAASFCINEFIARTFLFRQENNSNYARTVVCLGANEVEYFREDSFISNPRINVGKGITTPLLGIPNLGGMR</sequence>
<keyword evidence="2" id="KW-0808">Transferase</keyword>
<dbReference type="PANTHER" id="PTHR10953:SF247">
    <property type="entry name" value="SLL6053 PROTEIN"/>
    <property type="match status" value="1"/>
</dbReference>
<dbReference type="Pfam" id="PF00899">
    <property type="entry name" value="ThiF"/>
    <property type="match status" value="1"/>
</dbReference>
<name>A0A4R0ELK0_9GAMM</name>
<reference evidence="2 3" key="1">
    <citation type="submission" date="2019-02" db="EMBL/GenBank/DDBJ databases">
        <title>High diversity of culturable Acinetobacter species in natural soil and water ecosystems.</title>
        <authorList>
            <person name="Radolfova-Krizova L."/>
            <person name="Nemec A."/>
        </authorList>
    </citation>
    <scope>NUCLEOTIDE SEQUENCE [LARGE SCALE GENOMIC DNA]</scope>
    <source>
        <strain evidence="2 3">ANC 4281</strain>
    </source>
</reference>
<dbReference type="AlphaFoldDB" id="A0A4R0ELK0"/>
<evidence type="ECO:0000313" key="2">
    <source>
        <dbReference type="EMBL" id="TCB58434.1"/>
    </source>
</evidence>
<dbReference type="EMBL" id="SJOA01000012">
    <property type="protein sequence ID" value="TCB58434.1"/>
    <property type="molecule type" value="Genomic_DNA"/>
</dbReference>
<dbReference type="RefSeq" id="WP_062034265.1">
    <property type="nucleotide sequence ID" value="NZ_SJOA01000012.1"/>
</dbReference>
<keyword evidence="2" id="KW-0548">Nucleotidyltransferase</keyword>
<dbReference type="OrthoDB" id="6377837at2"/>
<proteinExistence type="predicted"/>
<dbReference type="InterPro" id="IPR045886">
    <property type="entry name" value="ThiF/MoeB/HesA"/>
</dbReference>
<feature type="domain" description="THIF-type NAD/FAD binding fold" evidence="1">
    <location>
        <begin position="167"/>
        <end position="298"/>
    </location>
</feature>
<gene>
    <name evidence="2" type="ORF">E0H85_10725</name>
</gene>
<organism evidence="2 3">
    <name type="scientific">Acinetobacter terrae</name>
    <dbReference type="NCBI Taxonomy" id="2731247"/>
    <lineage>
        <taxon>Bacteria</taxon>
        <taxon>Pseudomonadati</taxon>
        <taxon>Pseudomonadota</taxon>
        <taxon>Gammaproteobacteria</taxon>
        <taxon>Moraxellales</taxon>
        <taxon>Moraxellaceae</taxon>
        <taxon>Acinetobacter</taxon>
        <taxon>Acinetobacter Taxon 24</taxon>
    </lineage>
</organism>
<evidence type="ECO:0000313" key="3">
    <source>
        <dbReference type="Proteomes" id="UP000291380"/>
    </source>
</evidence>
<dbReference type="SUPFAM" id="SSF69572">
    <property type="entry name" value="Activating enzymes of the ubiquitin-like proteins"/>
    <property type="match status" value="1"/>
</dbReference>
<evidence type="ECO:0000259" key="1">
    <source>
        <dbReference type="Pfam" id="PF00899"/>
    </source>
</evidence>
<dbReference type="InterPro" id="IPR000594">
    <property type="entry name" value="ThiF_NAD_FAD-bd"/>
</dbReference>
<accession>A0A4R0ELK0</accession>
<dbReference type="GO" id="GO:0008641">
    <property type="term" value="F:ubiquitin-like modifier activating enzyme activity"/>
    <property type="evidence" value="ECO:0007669"/>
    <property type="project" value="InterPro"/>
</dbReference>
<protein>
    <submittedName>
        <fullName evidence="2">ThiF family adenylyltransferase</fullName>
    </submittedName>
</protein>
<dbReference type="Proteomes" id="UP000291380">
    <property type="component" value="Unassembled WGS sequence"/>
</dbReference>
<comment type="caution">
    <text evidence="2">The sequence shown here is derived from an EMBL/GenBank/DDBJ whole genome shotgun (WGS) entry which is preliminary data.</text>
</comment>
<dbReference type="GO" id="GO:0005737">
    <property type="term" value="C:cytoplasm"/>
    <property type="evidence" value="ECO:0007669"/>
    <property type="project" value="TreeGrafter"/>
</dbReference>
<dbReference type="Gene3D" id="3.40.50.720">
    <property type="entry name" value="NAD(P)-binding Rossmann-like Domain"/>
    <property type="match status" value="1"/>
</dbReference>
<dbReference type="GO" id="GO:0004792">
    <property type="term" value="F:thiosulfate-cyanide sulfurtransferase activity"/>
    <property type="evidence" value="ECO:0007669"/>
    <property type="project" value="TreeGrafter"/>
</dbReference>
<dbReference type="InterPro" id="IPR035985">
    <property type="entry name" value="Ubiquitin-activating_enz"/>
</dbReference>